<feature type="region of interest" description="Disordered" evidence="12">
    <location>
        <begin position="30"/>
        <end position="72"/>
    </location>
</feature>
<keyword evidence="6" id="KW-1133">Transmembrane helix</keyword>
<evidence type="ECO:0000256" key="8">
    <source>
        <dbReference type="ARBA" id="ARBA00023136"/>
    </source>
</evidence>
<dbReference type="AlphaFoldDB" id="A0A5J5DSB4"/>
<keyword evidence="9 11" id="KW-0325">Glycoprotein</keyword>
<sequence>MSHATSSAHSPFVFLLRFFLPCLVQKNGDKEKIPRTEPGSNTELSSVKLGSTQRQSRETLSMQDRERGKSDNYQHIQETEGILSSPIPPMQFPHFEESTQTATLGSREQNRQTAIPGSREQSRQMLITWSREQDINSLHVSKRHRKLLKTSPPIHHITKKDSSSSSSPSSSSSSSSSSSVSFPSVSGSSILDRWKKLADIQVARRQLMKEICAKYKSNISKTITGHHVKNLFVEDKYKLLYCQVPKAGCSNWKRTLMVLAGMAPNAQSIKHDTVHDGNHLRELRTFDHKGIMHRLETYTKVMFVREPLERIVSAYRDKFENPNDYYHNLFGKPIISKYRANPSVEALKTGNGVTFKEFVQYLLDVHRPVGMDIHWEQAHQLCNPCLIDYDFIGKFESMEEESNFLLRLTGAPPNVKLPSFKDRNPTDKRTSTEITEKYFSQVSTSERQRIYDFYYTDYLMFNYTKPFKDLY</sequence>
<keyword evidence="15" id="KW-1185">Reference proteome</keyword>
<evidence type="ECO:0000256" key="10">
    <source>
        <dbReference type="ARBA" id="ARBA00023277"/>
    </source>
</evidence>
<dbReference type="GO" id="GO:0008146">
    <property type="term" value="F:sulfotransferase activity"/>
    <property type="evidence" value="ECO:0007669"/>
    <property type="project" value="InterPro"/>
</dbReference>
<feature type="compositionally biased region" description="Basic and acidic residues" evidence="12">
    <location>
        <begin position="63"/>
        <end position="72"/>
    </location>
</feature>
<dbReference type="PANTHER" id="PTHR12137">
    <property type="entry name" value="CARBOHYDRATE SULFOTRANSFERASE"/>
    <property type="match status" value="1"/>
</dbReference>
<evidence type="ECO:0000256" key="9">
    <source>
        <dbReference type="ARBA" id="ARBA00023180"/>
    </source>
</evidence>
<accession>A0A5J5DSB4</accession>
<evidence type="ECO:0000256" key="2">
    <source>
        <dbReference type="ARBA" id="ARBA00006339"/>
    </source>
</evidence>
<keyword evidence="4" id="KW-0812">Transmembrane</keyword>
<evidence type="ECO:0000256" key="6">
    <source>
        <dbReference type="ARBA" id="ARBA00022989"/>
    </source>
</evidence>
<keyword evidence="7 11" id="KW-0333">Golgi apparatus</keyword>
<organism evidence="14 15">
    <name type="scientific">Etheostoma spectabile</name>
    <name type="common">orangethroat darter</name>
    <dbReference type="NCBI Taxonomy" id="54343"/>
    <lineage>
        <taxon>Eukaryota</taxon>
        <taxon>Metazoa</taxon>
        <taxon>Chordata</taxon>
        <taxon>Craniata</taxon>
        <taxon>Vertebrata</taxon>
        <taxon>Euteleostomi</taxon>
        <taxon>Actinopterygii</taxon>
        <taxon>Neopterygii</taxon>
        <taxon>Teleostei</taxon>
        <taxon>Neoteleostei</taxon>
        <taxon>Acanthomorphata</taxon>
        <taxon>Eupercaria</taxon>
        <taxon>Perciformes</taxon>
        <taxon>Percoidei</taxon>
        <taxon>Percidae</taxon>
        <taxon>Etheostomatinae</taxon>
        <taxon>Etheostoma</taxon>
    </lineage>
</organism>
<keyword evidence="8" id="KW-0472">Membrane</keyword>
<protein>
    <recommendedName>
        <fullName evidence="11">Carbohydrate sulfotransferase</fullName>
        <ecNumber evidence="11">2.8.2.-</ecNumber>
    </recommendedName>
</protein>
<name>A0A5J5DSB4_9PERO</name>
<evidence type="ECO:0000256" key="4">
    <source>
        <dbReference type="ARBA" id="ARBA00022692"/>
    </source>
</evidence>
<comment type="caution">
    <text evidence="14">The sequence shown here is derived from an EMBL/GenBank/DDBJ whole genome shotgun (WGS) entry which is preliminary data.</text>
</comment>
<dbReference type="PANTHER" id="PTHR12137:SF7">
    <property type="entry name" value="CARBOHYDRATE SULFOTRANSFERASE 8"/>
    <property type="match status" value="1"/>
</dbReference>
<dbReference type="GO" id="GO:0000139">
    <property type="term" value="C:Golgi membrane"/>
    <property type="evidence" value="ECO:0007669"/>
    <property type="project" value="UniProtKB-SubCell"/>
</dbReference>
<feature type="region of interest" description="Disordered" evidence="12">
    <location>
        <begin position="145"/>
        <end position="186"/>
    </location>
</feature>
<evidence type="ECO:0000256" key="13">
    <source>
        <dbReference type="SAM" id="SignalP"/>
    </source>
</evidence>
<evidence type="ECO:0000256" key="12">
    <source>
        <dbReference type="SAM" id="MobiDB-lite"/>
    </source>
</evidence>
<feature type="compositionally biased region" description="Low complexity" evidence="12">
    <location>
        <begin position="163"/>
        <end position="186"/>
    </location>
</feature>
<evidence type="ECO:0000313" key="14">
    <source>
        <dbReference type="EMBL" id="KAA8596123.1"/>
    </source>
</evidence>
<proteinExistence type="inferred from homology"/>
<evidence type="ECO:0000313" key="15">
    <source>
        <dbReference type="Proteomes" id="UP000327493"/>
    </source>
</evidence>
<dbReference type="InterPro" id="IPR018011">
    <property type="entry name" value="Carb_sulfotrans_8-10"/>
</dbReference>
<comment type="similarity">
    <text evidence="2 11">Belongs to the sulfotransferase 2 family.</text>
</comment>
<feature type="chain" id="PRO_5023888175" description="Carbohydrate sulfotransferase" evidence="13">
    <location>
        <begin position="25"/>
        <end position="471"/>
    </location>
</feature>
<dbReference type="InterPro" id="IPR005331">
    <property type="entry name" value="Sulfotransferase"/>
</dbReference>
<gene>
    <name evidence="14" type="ORF">FQN60_011414</name>
</gene>
<feature type="signal peptide" evidence="13">
    <location>
        <begin position="1"/>
        <end position="24"/>
    </location>
</feature>
<dbReference type="EMBL" id="VOFY01000001">
    <property type="protein sequence ID" value="KAA8596123.1"/>
    <property type="molecule type" value="Genomic_DNA"/>
</dbReference>
<dbReference type="Proteomes" id="UP000327493">
    <property type="component" value="Chromosome 1"/>
</dbReference>
<evidence type="ECO:0000256" key="1">
    <source>
        <dbReference type="ARBA" id="ARBA00004323"/>
    </source>
</evidence>
<keyword evidence="10 11" id="KW-0119">Carbohydrate metabolism</keyword>
<reference evidence="14 15" key="1">
    <citation type="submission" date="2019-08" db="EMBL/GenBank/DDBJ databases">
        <title>A chromosome-level genome assembly, high-density linkage maps, and genome scans reveal the genomic architecture of hybrid incompatibilities underlying speciation via character displacement in darters (Percidae: Etheostominae).</title>
        <authorList>
            <person name="Moran R.L."/>
            <person name="Catchen J.M."/>
            <person name="Fuller R.C."/>
        </authorList>
    </citation>
    <scope>NUCLEOTIDE SEQUENCE [LARGE SCALE GENOMIC DNA]</scope>
    <source>
        <strain evidence="14">EspeVRDwgs_2016</strain>
        <tissue evidence="14">Muscle</tissue>
    </source>
</reference>
<evidence type="ECO:0000256" key="3">
    <source>
        <dbReference type="ARBA" id="ARBA00022679"/>
    </source>
</evidence>
<dbReference type="Pfam" id="PF03567">
    <property type="entry name" value="Sulfotransfer_2"/>
    <property type="match status" value="1"/>
</dbReference>
<dbReference type="GO" id="GO:0030166">
    <property type="term" value="P:proteoglycan biosynthetic process"/>
    <property type="evidence" value="ECO:0007669"/>
    <property type="project" value="TreeGrafter"/>
</dbReference>
<evidence type="ECO:0000256" key="7">
    <source>
        <dbReference type="ARBA" id="ARBA00023034"/>
    </source>
</evidence>
<keyword evidence="3 11" id="KW-0808">Transferase</keyword>
<feature type="compositionally biased region" description="Polar residues" evidence="12">
    <location>
        <begin position="98"/>
        <end position="115"/>
    </location>
</feature>
<comment type="subcellular location">
    <subcellularLocation>
        <location evidence="1 11">Golgi apparatus membrane</location>
        <topology evidence="1 11">Single-pass type II membrane protein</topology>
    </subcellularLocation>
</comment>
<keyword evidence="5 11" id="KW-0735">Signal-anchor</keyword>
<feature type="compositionally biased region" description="Polar residues" evidence="12">
    <location>
        <begin position="38"/>
        <end position="62"/>
    </location>
</feature>
<dbReference type="GO" id="GO:0016051">
    <property type="term" value="P:carbohydrate biosynthetic process"/>
    <property type="evidence" value="ECO:0007669"/>
    <property type="project" value="InterPro"/>
</dbReference>
<keyword evidence="13" id="KW-0732">Signal</keyword>
<evidence type="ECO:0000256" key="5">
    <source>
        <dbReference type="ARBA" id="ARBA00022968"/>
    </source>
</evidence>
<feature type="region of interest" description="Disordered" evidence="12">
    <location>
        <begin position="97"/>
        <end position="122"/>
    </location>
</feature>
<dbReference type="EC" id="2.8.2.-" evidence="11"/>
<evidence type="ECO:0000256" key="11">
    <source>
        <dbReference type="RuleBase" id="RU364020"/>
    </source>
</evidence>